<name>A0A919LD79_9ACTN</name>
<dbReference type="AlphaFoldDB" id="A0A919LD79"/>
<accession>A0A919LD79</accession>
<evidence type="ECO:0000313" key="1">
    <source>
        <dbReference type="EMBL" id="GHI83057.1"/>
    </source>
</evidence>
<comment type="caution">
    <text evidence="1">The sequence shown here is derived from an EMBL/GenBank/DDBJ whole genome shotgun (WGS) entry which is preliminary data.</text>
</comment>
<gene>
    <name evidence="1" type="ORF">Sxan_04210</name>
</gene>
<proteinExistence type="predicted"/>
<protein>
    <submittedName>
        <fullName evidence="1">Uncharacterized protein</fullName>
    </submittedName>
</protein>
<dbReference type="EMBL" id="BNEE01000003">
    <property type="protein sequence ID" value="GHI83057.1"/>
    <property type="molecule type" value="Genomic_DNA"/>
</dbReference>
<sequence>MTEADPDVVLAWTRGDTTVRWSGPVGNVEQQYELPPQDVLVWREHGETLVLVVEAINGAPFTPSDNAAVYRADGSERFRLHPPRDLLPNPDDVHGFYTAFPQDGRPLVIMVTRNAGDFQGRIDLETGEMVNTNTCR</sequence>
<evidence type="ECO:0000313" key="2">
    <source>
        <dbReference type="Proteomes" id="UP000600026"/>
    </source>
</evidence>
<organism evidence="1 2">
    <name type="scientific">Streptomyces xanthophaeus</name>
    <dbReference type="NCBI Taxonomy" id="67385"/>
    <lineage>
        <taxon>Bacteria</taxon>
        <taxon>Bacillati</taxon>
        <taxon>Actinomycetota</taxon>
        <taxon>Actinomycetes</taxon>
        <taxon>Kitasatosporales</taxon>
        <taxon>Streptomycetaceae</taxon>
        <taxon>Streptomyces</taxon>
    </lineage>
</organism>
<reference evidence="1" key="1">
    <citation type="submission" date="2020-09" db="EMBL/GenBank/DDBJ databases">
        <title>Whole genome shotgun sequence of Streptomyces xanthophaeus NBRC 12829.</title>
        <authorList>
            <person name="Komaki H."/>
            <person name="Tamura T."/>
        </authorList>
    </citation>
    <scope>NUCLEOTIDE SEQUENCE</scope>
    <source>
        <strain evidence="1">NBRC 12829</strain>
    </source>
</reference>
<dbReference type="Proteomes" id="UP000600026">
    <property type="component" value="Unassembled WGS sequence"/>
</dbReference>
<keyword evidence="2" id="KW-1185">Reference proteome</keyword>